<accession>A0A6C0EY44</accession>
<name>A0A6C0EY44_9ZZZZ</name>
<organism evidence="2">
    <name type="scientific">viral metagenome</name>
    <dbReference type="NCBI Taxonomy" id="1070528"/>
    <lineage>
        <taxon>unclassified sequences</taxon>
        <taxon>metagenomes</taxon>
        <taxon>organismal metagenomes</taxon>
    </lineage>
</organism>
<evidence type="ECO:0000256" key="1">
    <source>
        <dbReference type="SAM" id="Phobius"/>
    </source>
</evidence>
<keyword evidence="1" id="KW-0812">Transmembrane</keyword>
<dbReference type="EMBL" id="MN738986">
    <property type="protein sequence ID" value="QHT34104.1"/>
    <property type="molecule type" value="Genomic_DNA"/>
</dbReference>
<sequence>MPTEDECGEACSEGGGCIIIGGPILFALAIPLFPFWLIYKMNNKWYPTNLPHYEEMNCFSLCLCSGIGLVNNIVVFFTVDCCYDEKEDPKKNLFIHEKPNIHCYPCEVLYGRLKGLKCMKCSCCACKKRSCGEYCCRACKKGSANINESGIITKQPLAGVVSAAIKSSPPAPEIFELVTVENCDEIHSLRMSPFSRA</sequence>
<feature type="transmembrane region" description="Helical" evidence="1">
    <location>
        <begin position="59"/>
        <end position="79"/>
    </location>
</feature>
<reference evidence="2" key="1">
    <citation type="journal article" date="2020" name="Nature">
        <title>Giant virus diversity and host interactions through global metagenomics.</title>
        <authorList>
            <person name="Schulz F."/>
            <person name="Roux S."/>
            <person name="Paez-Espino D."/>
            <person name="Jungbluth S."/>
            <person name="Walsh D.A."/>
            <person name="Denef V.J."/>
            <person name="McMahon K.D."/>
            <person name="Konstantinidis K.T."/>
            <person name="Eloe-Fadrosh E.A."/>
            <person name="Kyrpides N.C."/>
            <person name="Woyke T."/>
        </authorList>
    </citation>
    <scope>NUCLEOTIDE SEQUENCE</scope>
    <source>
        <strain evidence="2">GVMAG-M-3300009161-52</strain>
    </source>
</reference>
<keyword evidence="1" id="KW-0472">Membrane</keyword>
<keyword evidence="1" id="KW-1133">Transmembrane helix</keyword>
<proteinExistence type="predicted"/>
<protein>
    <submittedName>
        <fullName evidence="2">Uncharacterized protein</fullName>
    </submittedName>
</protein>
<feature type="transmembrane region" description="Helical" evidence="1">
    <location>
        <begin position="18"/>
        <end position="39"/>
    </location>
</feature>
<evidence type="ECO:0000313" key="2">
    <source>
        <dbReference type="EMBL" id="QHT34104.1"/>
    </source>
</evidence>
<dbReference type="AlphaFoldDB" id="A0A6C0EY44"/>